<name>A0A1V4IKU6_9CLOT</name>
<gene>
    <name evidence="1" type="ORF">CLORY_27320</name>
</gene>
<keyword evidence="2" id="KW-1185">Reference proteome</keyword>
<protein>
    <submittedName>
        <fullName evidence="1">Uncharacterized protein</fullName>
    </submittedName>
</protein>
<reference evidence="1 2" key="1">
    <citation type="submission" date="2017-03" db="EMBL/GenBank/DDBJ databases">
        <title>Genome sequence of Clostridium oryzae DSM 28571.</title>
        <authorList>
            <person name="Poehlein A."/>
            <person name="Daniel R."/>
        </authorList>
    </citation>
    <scope>NUCLEOTIDE SEQUENCE [LARGE SCALE GENOMIC DNA]</scope>
    <source>
        <strain evidence="1 2">DSM 28571</strain>
    </source>
</reference>
<sequence length="63" mass="7418">MIIKSLIYTDVLWKSVSKYAHNCSWGAGKYLAKQMQENDFSDWERVFVAIDNDNIVISQQKYQ</sequence>
<proteinExistence type="predicted"/>
<dbReference type="EMBL" id="MZGV01000030">
    <property type="protein sequence ID" value="OPJ60556.1"/>
    <property type="molecule type" value="Genomic_DNA"/>
</dbReference>
<dbReference type="STRING" id="1450648.CLORY_27320"/>
<dbReference type="RefSeq" id="WP_079425381.1">
    <property type="nucleotide sequence ID" value="NZ_MZGV01000030.1"/>
</dbReference>
<comment type="caution">
    <text evidence="1">The sequence shown here is derived from an EMBL/GenBank/DDBJ whole genome shotgun (WGS) entry which is preliminary data.</text>
</comment>
<dbReference type="Proteomes" id="UP000190080">
    <property type="component" value="Unassembled WGS sequence"/>
</dbReference>
<evidence type="ECO:0000313" key="1">
    <source>
        <dbReference type="EMBL" id="OPJ60556.1"/>
    </source>
</evidence>
<dbReference type="AlphaFoldDB" id="A0A1V4IKU6"/>
<accession>A0A1V4IKU6</accession>
<dbReference type="OrthoDB" id="119498at2"/>
<organism evidence="1 2">
    <name type="scientific">Clostridium oryzae</name>
    <dbReference type="NCBI Taxonomy" id="1450648"/>
    <lineage>
        <taxon>Bacteria</taxon>
        <taxon>Bacillati</taxon>
        <taxon>Bacillota</taxon>
        <taxon>Clostridia</taxon>
        <taxon>Eubacteriales</taxon>
        <taxon>Clostridiaceae</taxon>
        <taxon>Clostridium</taxon>
    </lineage>
</organism>
<evidence type="ECO:0000313" key="2">
    <source>
        <dbReference type="Proteomes" id="UP000190080"/>
    </source>
</evidence>